<proteinExistence type="predicted"/>
<keyword evidence="1" id="KW-0732">Signal</keyword>
<feature type="signal peptide" evidence="1">
    <location>
        <begin position="1"/>
        <end position="22"/>
    </location>
</feature>
<dbReference type="InterPro" id="IPR013783">
    <property type="entry name" value="Ig-like_fold"/>
</dbReference>
<evidence type="ECO:0000256" key="1">
    <source>
        <dbReference type="SAM" id="SignalP"/>
    </source>
</evidence>
<dbReference type="Gene3D" id="2.60.40.10">
    <property type="entry name" value="Immunoglobulins"/>
    <property type="match status" value="4"/>
</dbReference>
<name>A0A5B2VYC5_9BACT</name>
<evidence type="ECO:0000259" key="2">
    <source>
        <dbReference type="PROSITE" id="PS50853"/>
    </source>
</evidence>
<accession>A0A5B2VYC5</accession>
<evidence type="ECO:0000313" key="3">
    <source>
        <dbReference type="EMBL" id="KAA2243039.1"/>
    </source>
</evidence>
<evidence type="ECO:0000313" key="4">
    <source>
        <dbReference type="Proteomes" id="UP000324611"/>
    </source>
</evidence>
<dbReference type="PROSITE" id="PS50853">
    <property type="entry name" value="FN3"/>
    <property type="match status" value="1"/>
</dbReference>
<dbReference type="InterPro" id="IPR003961">
    <property type="entry name" value="FN3_dom"/>
</dbReference>
<protein>
    <recommendedName>
        <fullName evidence="2">Fibronectin type-III domain-containing protein</fullName>
    </recommendedName>
</protein>
<keyword evidence="4" id="KW-1185">Reference proteome</keyword>
<feature type="domain" description="Fibronectin type-III" evidence="2">
    <location>
        <begin position="510"/>
        <end position="609"/>
    </location>
</feature>
<dbReference type="InterPro" id="IPR036116">
    <property type="entry name" value="FN3_sf"/>
</dbReference>
<dbReference type="EMBL" id="VUOC01000002">
    <property type="protein sequence ID" value="KAA2243039.1"/>
    <property type="molecule type" value="Genomic_DNA"/>
</dbReference>
<dbReference type="AlphaFoldDB" id="A0A5B2VYC5"/>
<dbReference type="SUPFAM" id="SSF49265">
    <property type="entry name" value="Fibronectin type III"/>
    <property type="match status" value="2"/>
</dbReference>
<organism evidence="3 4">
    <name type="scientific">Chitinophaga agrisoli</name>
    <dbReference type="NCBI Taxonomy" id="2607653"/>
    <lineage>
        <taxon>Bacteria</taxon>
        <taxon>Pseudomonadati</taxon>
        <taxon>Bacteroidota</taxon>
        <taxon>Chitinophagia</taxon>
        <taxon>Chitinophagales</taxon>
        <taxon>Chitinophagaceae</taxon>
        <taxon>Chitinophaga</taxon>
    </lineage>
</organism>
<sequence length="702" mass="78440">MCKALRYLITIGLIFTGSWALAQQKAGNGPAVKVIAKPKDGAVWLRWAASSPLSWKYANIYGYTIERYTIVRDGQVLDRPEKQVLTTAPLKPRPLAAWQRMVDTSDYGAIVAQAIYGETFKAEVQQGGAMMDIVNRATELEQRFSYALFACDRSWSVAQFAGLGFMDKTVQPGEKYLYRVYTNIPAAKMKTDTGVVYVGLQDAQPLPRPLDLGAIFNDKAVMLSWNYTLLKEVYNGYILERASAATNMQFERLNKELLVNVNERDSGGPTRIYYADSIAANYTTYLYRVRGVDAFGEMGPPSDTVKGQGLPSLPYNPKITKYEISKENKVDFAWEFPAAGNELITGFSIVRAPSAKGPFDTLQRNIPAQQRQWLLEKPLLPSNYMAVVAIGRNGTATASFPVLVQPEDSIPPAIPGGLQGRIDSMGHVTIHWPANKEPDLMGYRVFRAGRADAEFVQLTESPAADTIFRDTIDIKSLNSKMYYKIKSVDQRYNQSAFSAILELQKPDLVPPTSPVITAYEIKNGQVKLIWINSYEKDVVKYQVLRKENSNPLAVWQVLKVYDNTGLEQDSLVETPPHRDVAYQYTVQSIDGSGLVSPNANPLTVTVPTDAANMPVPVLKTAVDREEKEIVVSWLFTQPGVNQYWLYRAEGDGPLTLLQTLDATHDSYTDKQLHVNTGYRYTIKAVLQTGRQSKFSEMVQVNY</sequence>
<comment type="caution">
    <text evidence="3">The sequence shown here is derived from an EMBL/GenBank/DDBJ whole genome shotgun (WGS) entry which is preliminary data.</text>
</comment>
<reference evidence="3 4" key="1">
    <citation type="submission" date="2019-09" db="EMBL/GenBank/DDBJ databases">
        <title>Chitinophaga ginsengihumi sp. nov., isolated from soil of ginseng rhizosphere.</title>
        <authorList>
            <person name="Lee J."/>
        </authorList>
    </citation>
    <scope>NUCLEOTIDE SEQUENCE [LARGE SCALE GENOMIC DNA]</scope>
    <source>
        <strain evidence="3 4">BN140078</strain>
    </source>
</reference>
<dbReference type="Proteomes" id="UP000324611">
    <property type="component" value="Unassembled WGS sequence"/>
</dbReference>
<feature type="chain" id="PRO_5022819740" description="Fibronectin type-III domain-containing protein" evidence="1">
    <location>
        <begin position="23"/>
        <end position="702"/>
    </location>
</feature>
<gene>
    <name evidence="3" type="ORF">F0L74_11000</name>
</gene>
<dbReference type="CDD" id="cd00063">
    <property type="entry name" value="FN3"/>
    <property type="match status" value="1"/>
</dbReference>
<reference evidence="3 4" key="2">
    <citation type="submission" date="2019-09" db="EMBL/GenBank/DDBJ databases">
        <authorList>
            <person name="Jin C."/>
        </authorList>
    </citation>
    <scope>NUCLEOTIDE SEQUENCE [LARGE SCALE GENOMIC DNA]</scope>
    <source>
        <strain evidence="3 4">BN140078</strain>
    </source>
</reference>
<dbReference type="RefSeq" id="WP_149837915.1">
    <property type="nucleotide sequence ID" value="NZ_VUOC01000002.1"/>
</dbReference>